<protein>
    <submittedName>
        <fullName evidence="10">ABC transporter permease</fullName>
    </submittedName>
</protein>
<dbReference type="RefSeq" id="WP_228351772.1">
    <property type="nucleotide sequence ID" value="NZ_JACEGA010000001.1"/>
</dbReference>
<dbReference type="SUPFAM" id="SSF161098">
    <property type="entry name" value="MetI-like"/>
    <property type="match status" value="1"/>
</dbReference>
<feature type="transmembrane region" description="Helical" evidence="8">
    <location>
        <begin position="53"/>
        <end position="76"/>
    </location>
</feature>
<dbReference type="PROSITE" id="PS50928">
    <property type="entry name" value="ABC_TM1"/>
    <property type="match status" value="1"/>
</dbReference>
<dbReference type="GO" id="GO:0048473">
    <property type="term" value="P:D-methionine transmembrane transport"/>
    <property type="evidence" value="ECO:0007669"/>
    <property type="project" value="TreeGrafter"/>
</dbReference>
<evidence type="ECO:0000259" key="9">
    <source>
        <dbReference type="PROSITE" id="PS50928"/>
    </source>
</evidence>
<keyword evidence="5 8" id="KW-0812">Transmembrane</keyword>
<evidence type="ECO:0000256" key="6">
    <source>
        <dbReference type="ARBA" id="ARBA00022989"/>
    </source>
</evidence>
<feature type="transmembrane region" description="Helical" evidence="8">
    <location>
        <begin position="147"/>
        <end position="169"/>
    </location>
</feature>
<dbReference type="CDD" id="cd06261">
    <property type="entry name" value="TM_PBP2"/>
    <property type="match status" value="1"/>
</dbReference>
<dbReference type="EMBL" id="JACEGA010000001">
    <property type="protein sequence ID" value="MBB2182037.1"/>
    <property type="molecule type" value="Genomic_DNA"/>
</dbReference>
<keyword evidence="4" id="KW-1003">Cell membrane</keyword>
<keyword evidence="11" id="KW-1185">Reference proteome</keyword>
<evidence type="ECO:0000256" key="4">
    <source>
        <dbReference type="ARBA" id="ARBA00022475"/>
    </source>
</evidence>
<gene>
    <name evidence="10" type="ORF">H0486_04010</name>
</gene>
<dbReference type="InterPro" id="IPR035906">
    <property type="entry name" value="MetI-like_sf"/>
</dbReference>
<sequence>MWSEAVIKMIGVGILETLYMTLFSSLIAYLIGLPIGIVLVVTDKDGIAPLVILNKILGVIVNLVRSVPFVILLITVMPFTRFLIGTTIGSTAVVVPLIIASAPYIARLVESSLKEVDKGVIEAAQSMGASPIQIIFKVLIPEAKPSLIIGGAIAVTTILSYSAMSGFVGGGGLGDIAIRYGYYRYETEIMLVTVVILVLIVQVIQELGSMWMKRTDKRI</sequence>
<comment type="subcellular location">
    <subcellularLocation>
        <location evidence="1 8">Cell membrane</location>
        <topology evidence="1 8">Multi-pass membrane protein</topology>
    </subcellularLocation>
</comment>
<dbReference type="PANTHER" id="PTHR30450:SF1">
    <property type="entry name" value="D-METHIONINE TRANSPORT SYSTEM PERMEASE PROTEIN METI-RELATED"/>
    <property type="match status" value="1"/>
</dbReference>
<keyword evidence="7 8" id="KW-0472">Membrane</keyword>
<dbReference type="AlphaFoldDB" id="A0A839JXU1"/>
<keyword evidence="6 8" id="KW-1133">Transmembrane helix</keyword>
<comment type="caution">
    <text evidence="10">The sequence shown here is derived from an EMBL/GenBank/DDBJ whole genome shotgun (WGS) entry which is preliminary data.</text>
</comment>
<evidence type="ECO:0000256" key="2">
    <source>
        <dbReference type="ARBA" id="ARBA00007069"/>
    </source>
</evidence>
<dbReference type="NCBIfam" id="NF008049">
    <property type="entry name" value="PRK10782.1"/>
    <property type="match status" value="1"/>
</dbReference>
<dbReference type="Gene3D" id="1.10.3720.10">
    <property type="entry name" value="MetI-like"/>
    <property type="match status" value="1"/>
</dbReference>
<dbReference type="Pfam" id="PF00528">
    <property type="entry name" value="BPD_transp_1"/>
    <property type="match status" value="1"/>
</dbReference>
<dbReference type="GO" id="GO:0005886">
    <property type="term" value="C:plasma membrane"/>
    <property type="evidence" value="ECO:0007669"/>
    <property type="project" value="UniProtKB-SubCell"/>
</dbReference>
<feature type="transmembrane region" description="Helical" evidence="8">
    <location>
        <begin position="189"/>
        <end position="208"/>
    </location>
</feature>
<evidence type="ECO:0000313" key="11">
    <source>
        <dbReference type="Proteomes" id="UP000574276"/>
    </source>
</evidence>
<evidence type="ECO:0000256" key="3">
    <source>
        <dbReference type="ARBA" id="ARBA00022448"/>
    </source>
</evidence>
<evidence type="ECO:0000256" key="8">
    <source>
        <dbReference type="RuleBase" id="RU363032"/>
    </source>
</evidence>
<comment type="similarity">
    <text evidence="2">Belongs to the binding-protein-dependent transport system permease family. CysTW subfamily.</text>
</comment>
<dbReference type="PANTHER" id="PTHR30450">
    <property type="entry name" value="ABC TRANSPORTER PERMEASE"/>
    <property type="match status" value="1"/>
</dbReference>
<keyword evidence="3 8" id="KW-0813">Transport</keyword>
<organism evidence="10 11">
    <name type="scientific">Variimorphobacter saccharofermentans</name>
    <dbReference type="NCBI Taxonomy" id="2755051"/>
    <lineage>
        <taxon>Bacteria</taxon>
        <taxon>Bacillati</taxon>
        <taxon>Bacillota</taxon>
        <taxon>Clostridia</taxon>
        <taxon>Lachnospirales</taxon>
        <taxon>Lachnospiraceae</taxon>
        <taxon>Variimorphobacter</taxon>
    </lineage>
</organism>
<dbReference type="FunFam" id="1.10.3720.10:FF:000002">
    <property type="entry name" value="D-methionine ABC transporter permease MetI"/>
    <property type="match status" value="1"/>
</dbReference>
<proteinExistence type="inferred from homology"/>
<reference evidence="10 11" key="1">
    <citation type="submission" date="2020-07" db="EMBL/GenBank/DDBJ databases">
        <title>Characterization and genome sequencing of isolate MD1, a novel member within the family Lachnospiraceae.</title>
        <authorList>
            <person name="Rettenmaier R."/>
            <person name="Di Bello L."/>
            <person name="Zinser C."/>
            <person name="Scheitz K."/>
            <person name="Liebl W."/>
            <person name="Zverlov V."/>
        </authorList>
    </citation>
    <scope>NUCLEOTIDE SEQUENCE [LARGE SCALE GENOMIC DNA]</scope>
    <source>
        <strain evidence="10 11">MD1</strain>
    </source>
</reference>
<feature type="transmembrane region" description="Helical" evidence="8">
    <location>
        <begin position="82"/>
        <end position="105"/>
    </location>
</feature>
<accession>A0A839JXU1</accession>
<dbReference type="InterPro" id="IPR000515">
    <property type="entry name" value="MetI-like"/>
</dbReference>
<dbReference type="InterPro" id="IPR051322">
    <property type="entry name" value="AA_ABC_Transporter_Permease"/>
</dbReference>
<feature type="transmembrane region" description="Helical" evidence="8">
    <location>
        <begin position="18"/>
        <end position="41"/>
    </location>
</feature>
<dbReference type="Proteomes" id="UP000574276">
    <property type="component" value="Unassembled WGS sequence"/>
</dbReference>
<evidence type="ECO:0000256" key="5">
    <source>
        <dbReference type="ARBA" id="ARBA00022692"/>
    </source>
</evidence>
<evidence type="ECO:0000256" key="1">
    <source>
        <dbReference type="ARBA" id="ARBA00004651"/>
    </source>
</evidence>
<evidence type="ECO:0000256" key="7">
    <source>
        <dbReference type="ARBA" id="ARBA00023136"/>
    </source>
</evidence>
<evidence type="ECO:0000313" key="10">
    <source>
        <dbReference type="EMBL" id="MBB2182037.1"/>
    </source>
</evidence>
<feature type="domain" description="ABC transmembrane type-1" evidence="9">
    <location>
        <begin position="14"/>
        <end position="208"/>
    </location>
</feature>
<name>A0A839JXU1_9FIRM</name>